<dbReference type="AlphaFoldDB" id="A0AAD7UFW7"/>
<dbReference type="CDD" id="cd00121">
    <property type="entry name" value="MATH"/>
    <property type="match status" value="1"/>
</dbReference>
<feature type="domain" description="BTB" evidence="1">
    <location>
        <begin position="169"/>
        <end position="230"/>
    </location>
</feature>
<dbReference type="PANTHER" id="PTHR26379">
    <property type="entry name" value="BTB/POZ AND MATH DOMAIN-CONTAINING PROTEIN 1"/>
    <property type="match status" value="1"/>
</dbReference>
<dbReference type="PANTHER" id="PTHR26379:SF187">
    <property type="entry name" value="OS07G0655300 PROTEIN"/>
    <property type="match status" value="1"/>
</dbReference>
<dbReference type="SUPFAM" id="SSF54695">
    <property type="entry name" value="POZ domain"/>
    <property type="match status" value="1"/>
</dbReference>
<evidence type="ECO:0000259" key="3">
    <source>
        <dbReference type="PROSITE" id="PS50800"/>
    </source>
</evidence>
<dbReference type="EMBL" id="JAQMWT010000330">
    <property type="protein sequence ID" value="KAJ8604482.1"/>
    <property type="molecule type" value="Genomic_DNA"/>
</dbReference>
<dbReference type="InterPro" id="IPR036361">
    <property type="entry name" value="SAP_dom_sf"/>
</dbReference>
<dbReference type="InterPro" id="IPR045005">
    <property type="entry name" value="BPM1-6"/>
</dbReference>
<evidence type="ECO:0000259" key="1">
    <source>
        <dbReference type="PROSITE" id="PS50097"/>
    </source>
</evidence>
<accession>A0AAD7UFW7</accession>
<dbReference type="Gene3D" id="3.30.710.10">
    <property type="entry name" value="Potassium Channel Kv1.1, Chain A"/>
    <property type="match status" value="1"/>
</dbReference>
<dbReference type="InterPro" id="IPR000210">
    <property type="entry name" value="BTB/POZ_dom"/>
</dbReference>
<keyword evidence="5" id="KW-1185">Reference proteome</keyword>
<feature type="domain" description="SAP" evidence="3">
    <location>
        <begin position="328"/>
        <end position="362"/>
    </location>
</feature>
<comment type="caution">
    <text evidence="4">The sequence shown here is derived from an EMBL/GenBank/DDBJ whole genome shotgun (WGS) entry which is preliminary data.</text>
</comment>
<dbReference type="SUPFAM" id="SSF49599">
    <property type="entry name" value="TRAF domain-like"/>
    <property type="match status" value="1"/>
</dbReference>
<dbReference type="Gene3D" id="1.10.720.30">
    <property type="entry name" value="SAP domain"/>
    <property type="match status" value="1"/>
</dbReference>
<proteinExistence type="predicted"/>
<evidence type="ECO:0000313" key="5">
    <source>
        <dbReference type="Proteomes" id="UP001230188"/>
    </source>
</evidence>
<evidence type="ECO:0008006" key="6">
    <source>
        <dbReference type="Google" id="ProtNLM"/>
    </source>
</evidence>
<feature type="domain" description="MATH" evidence="2">
    <location>
        <begin position="20"/>
        <end position="139"/>
    </location>
</feature>
<gene>
    <name evidence="4" type="ORF">CTAYLR_000974</name>
</gene>
<dbReference type="InterPro" id="IPR008974">
    <property type="entry name" value="TRAF-like"/>
</dbReference>
<dbReference type="InterPro" id="IPR003034">
    <property type="entry name" value="SAP_dom"/>
</dbReference>
<dbReference type="InterPro" id="IPR011333">
    <property type="entry name" value="SKP1/BTB/POZ_sf"/>
</dbReference>
<dbReference type="PROSITE" id="PS50097">
    <property type="entry name" value="BTB"/>
    <property type="match status" value="1"/>
</dbReference>
<dbReference type="Pfam" id="PF00651">
    <property type="entry name" value="BTB"/>
    <property type="match status" value="1"/>
</dbReference>
<dbReference type="Proteomes" id="UP001230188">
    <property type="component" value="Unassembled WGS sequence"/>
</dbReference>
<dbReference type="PROSITE" id="PS50800">
    <property type="entry name" value="SAP"/>
    <property type="match status" value="1"/>
</dbReference>
<dbReference type="SMART" id="SM00513">
    <property type="entry name" value="SAP"/>
    <property type="match status" value="1"/>
</dbReference>
<dbReference type="Gene3D" id="2.60.210.10">
    <property type="entry name" value="Apoptosis, Tumor Necrosis Factor Receptor Associated Protein 2, Chain A"/>
    <property type="match status" value="1"/>
</dbReference>
<name>A0AAD7UFW7_9STRA</name>
<protein>
    <recommendedName>
        <fullName evidence="6">BTB domain-containing protein</fullName>
    </recommendedName>
</protein>
<dbReference type="SUPFAM" id="SSF68906">
    <property type="entry name" value="SAP domain"/>
    <property type="match status" value="1"/>
</dbReference>
<dbReference type="Pfam" id="PF22486">
    <property type="entry name" value="MATH_2"/>
    <property type="match status" value="1"/>
</dbReference>
<sequence>MLSSRVPTVVTGRELVALPGVTWRWVLHDVSTDKKNVGEVEESPNFSWRGYDMRICLYPAGHAPSTAEFCGLFFDIRGGVDHAKFKGELSLLSQGAKKVAQRHKNQHPVPSRHGWSKFCTRDSLAAVVREDRLVIEATVVFYEPAPPSWTPRSTLGSDLRRLLATGDGADAAFRVGCCHFRAHRWLLTVRAPSLAALVDDADIVPLDGVDPNVFQKVLDFVYSDAVDRAALAATPRAFLRVANLCGVVRLKQLAELDLANTLSVSNAADLLLLADATDCAHLFELACDIVVANLKDVIHTSGWTHLREAPKLLAHILERAAGDDARPAKRRRVNDLRAECERRGLDTDGARDLLVLRLQDHHHSAPVCTPSPSGELVYSAV</sequence>
<evidence type="ECO:0000313" key="4">
    <source>
        <dbReference type="EMBL" id="KAJ8604482.1"/>
    </source>
</evidence>
<organism evidence="4 5">
    <name type="scientific">Chrysophaeum taylorii</name>
    <dbReference type="NCBI Taxonomy" id="2483200"/>
    <lineage>
        <taxon>Eukaryota</taxon>
        <taxon>Sar</taxon>
        <taxon>Stramenopiles</taxon>
        <taxon>Ochrophyta</taxon>
        <taxon>Pelagophyceae</taxon>
        <taxon>Pelagomonadales</taxon>
        <taxon>Pelagomonadaceae</taxon>
        <taxon>Chrysophaeum</taxon>
    </lineage>
</organism>
<evidence type="ECO:0000259" key="2">
    <source>
        <dbReference type="PROSITE" id="PS50144"/>
    </source>
</evidence>
<reference evidence="4" key="1">
    <citation type="submission" date="2023-01" db="EMBL/GenBank/DDBJ databases">
        <title>Metagenome sequencing of chrysophaentin producing Chrysophaeum taylorii.</title>
        <authorList>
            <person name="Davison J."/>
            <person name="Bewley C."/>
        </authorList>
    </citation>
    <scope>NUCLEOTIDE SEQUENCE</scope>
    <source>
        <strain evidence="4">NIES-1699</strain>
    </source>
</reference>
<dbReference type="PROSITE" id="PS50144">
    <property type="entry name" value="MATH"/>
    <property type="match status" value="1"/>
</dbReference>
<dbReference type="Pfam" id="PF02037">
    <property type="entry name" value="SAP"/>
    <property type="match status" value="1"/>
</dbReference>
<dbReference type="GO" id="GO:0016567">
    <property type="term" value="P:protein ubiquitination"/>
    <property type="evidence" value="ECO:0007669"/>
    <property type="project" value="InterPro"/>
</dbReference>
<dbReference type="InterPro" id="IPR002083">
    <property type="entry name" value="MATH/TRAF_dom"/>
</dbReference>